<dbReference type="EMBL" id="JAUCGR010000001">
    <property type="protein sequence ID" value="MDM7829871.1"/>
    <property type="molecule type" value="Genomic_DNA"/>
</dbReference>
<dbReference type="Proteomes" id="UP001321453">
    <property type="component" value="Unassembled WGS sequence"/>
</dbReference>
<protein>
    <submittedName>
        <fullName evidence="2">TniQ family protein</fullName>
    </submittedName>
</protein>
<name>A0ABT7S2N5_9CELL</name>
<proteinExistence type="predicted"/>
<feature type="domain" description="TniQ" evidence="1">
    <location>
        <begin position="33"/>
        <end position="166"/>
    </location>
</feature>
<evidence type="ECO:0000259" key="1">
    <source>
        <dbReference type="Pfam" id="PF06527"/>
    </source>
</evidence>
<comment type="caution">
    <text evidence="2">The sequence shown here is derived from an EMBL/GenBank/DDBJ whole genome shotgun (WGS) entry which is preliminary data.</text>
</comment>
<accession>A0ABT7S2N5</accession>
<dbReference type="Pfam" id="PF06527">
    <property type="entry name" value="TniQ"/>
    <property type="match status" value="1"/>
</dbReference>
<keyword evidence="3" id="KW-1185">Reference proteome</keyword>
<sequence>MPPRSAPRAAEPVAARARRLRSAGGGHVVDRLPIAVPRHIDEHVASWLVRVASRYALSPRDLLRSVGVDIPPQRVLRLDSLPAPARGNLAEQLAVTVENLSDLRGGIGRALSEARAEYRRENRLEARTTALSRTKFCPECLRRDGYWRESWTDPLHVVCIEHHVELVDSCPGCDRPPFGGAAWLTSRTDITTCPAFDTLSTGGRYRRRCLTDLATVEAPVVFHDVVEAQVALFDIAARVANDPHALVPTCGTHGRAQTILEAWLTMVDRHINATRSSRPEVYLRALLEAHAVLGASSLVASSREAGRRQAFGPNNELAPLASDAQVRSKPRNPLIVAITLTGFHGTFSLGAELSHRLGSDRPRYPDGANPTTRVLQAPDGRPALPLAWIPQVVDEYALDIDADTHLGINSPLGRAFTATCLARYGTDRPWSRIAIALGLPAMTAPRFRTYWRSVFDAKLWPTYLSAIDDLYHRIHDSPPTIDYQRRRLDLADTGALLGACRRATRHLDHPVRTGDVVAAACRFWLDHTGGHPSFAQAPLRSDEAPSALSDDLRRAIAEEAYLTADVDTPARPP</sequence>
<evidence type="ECO:0000313" key="2">
    <source>
        <dbReference type="EMBL" id="MDM7829871.1"/>
    </source>
</evidence>
<evidence type="ECO:0000313" key="3">
    <source>
        <dbReference type="Proteomes" id="UP001321453"/>
    </source>
</evidence>
<dbReference type="InterPro" id="IPR009492">
    <property type="entry name" value="TniQ"/>
</dbReference>
<gene>
    <name evidence="2" type="ORF">QRT05_00875</name>
</gene>
<dbReference type="RefSeq" id="WP_289446083.1">
    <property type="nucleotide sequence ID" value="NZ_JAUCGR010000001.1"/>
</dbReference>
<organism evidence="2 3">
    <name type="scientific">Cellulomonas edaphi</name>
    <dbReference type="NCBI Taxonomy" id="3053468"/>
    <lineage>
        <taxon>Bacteria</taxon>
        <taxon>Bacillati</taxon>
        <taxon>Actinomycetota</taxon>
        <taxon>Actinomycetes</taxon>
        <taxon>Micrococcales</taxon>
        <taxon>Cellulomonadaceae</taxon>
        <taxon>Cellulomonas</taxon>
    </lineage>
</organism>
<reference evidence="2 3" key="1">
    <citation type="submission" date="2023-06" db="EMBL/GenBank/DDBJ databases">
        <title>Cellulomonas sp. MW9 Whole genome sequence.</title>
        <authorList>
            <person name="Park S."/>
        </authorList>
    </citation>
    <scope>NUCLEOTIDE SEQUENCE [LARGE SCALE GENOMIC DNA]</scope>
    <source>
        <strain evidence="2 3">MW9</strain>
    </source>
</reference>